<sequence length="405" mass="40077">MSARWSARAAALLAAVTVAAGGLVAVASPAQAAPLGTITLSQSGGSVADRPMFTSGTTSAPCPSGFGVNAQLRIGPAGSDAFQNLARSLDAGGYDTAPVLAAPNRSFADALGGTPPTDGEWWVVLECYHLNLGRHPDRFITPVTVTGGNWALKNETAVATTTSLAITPASPVDPGTEVTLTADVEPDAATGTVEFRRETVTIGSAPVTGAEATATLTTTSLPIGTYSITATFVPTDSSAFQSSTSAPQPYTIAGESPGGSVQQEIIAEIAPGPFTLALASTAVLLAGGTVGGTASGDLPQAEVTDLRGSSAGWALTGQLPDFTTQLGTASIPAASLSWDPTAGRARGPGEVAAGEGADLGSARTLCSAAASSSTGVFECGAALALSIPASTQPGVYLATLTLTLA</sequence>
<accession>A0A6F8XZS1</accession>
<evidence type="ECO:0000259" key="3">
    <source>
        <dbReference type="Pfam" id="PF16640"/>
    </source>
</evidence>
<evidence type="ECO:0000313" key="4">
    <source>
        <dbReference type="EMBL" id="BCB79218.1"/>
    </source>
</evidence>
<evidence type="ECO:0000256" key="1">
    <source>
        <dbReference type="SAM" id="MobiDB-lite"/>
    </source>
</evidence>
<dbReference type="EMBL" id="AP022870">
    <property type="protein sequence ID" value="BCB79218.1"/>
    <property type="molecule type" value="Genomic_DNA"/>
</dbReference>
<reference evidence="4 5" key="2">
    <citation type="submission" date="2020-03" db="EMBL/GenBank/DDBJ databases">
        <authorList>
            <person name="Ichikawa N."/>
            <person name="Kimura A."/>
            <person name="Kitahashi Y."/>
            <person name="Uohara A."/>
        </authorList>
    </citation>
    <scope>NUCLEOTIDE SEQUENCE [LARGE SCALE GENOMIC DNA]</scope>
    <source>
        <strain evidence="4 5">NBRC 107702</strain>
    </source>
</reference>
<feature type="region of interest" description="Disordered" evidence="1">
    <location>
        <begin position="237"/>
        <end position="258"/>
    </location>
</feature>
<dbReference type="InterPro" id="IPR032109">
    <property type="entry name" value="Big_3_5"/>
</dbReference>
<evidence type="ECO:0000313" key="5">
    <source>
        <dbReference type="Proteomes" id="UP000502508"/>
    </source>
</evidence>
<feature type="signal peptide" evidence="2">
    <location>
        <begin position="1"/>
        <end position="32"/>
    </location>
</feature>
<dbReference type="Proteomes" id="UP000502508">
    <property type="component" value="Chromosome"/>
</dbReference>
<feature type="domain" description="Bacterial Ig-like" evidence="3">
    <location>
        <begin position="169"/>
        <end position="252"/>
    </location>
</feature>
<dbReference type="GO" id="GO:0005975">
    <property type="term" value="P:carbohydrate metabolic process"/>
    <property type="evidence" value="ECO:0007669"/>
    <property type="project" value="UniProtKB-ARBA"/>
</dbReference>
<dbReference type="RefSeq" id="WP_173039093.1">
    <property type="nucleotide sequence ID" value="NZ_AP022870.1"/>
</dbReference>
<organism evidence="4 5">
    <name type="scientific">Phytohabitans flavus</name>
    <dbReference type="NCBI Taxonomy" id="1076124"/>
    <lineage>
        <taxon>Bacteria</taxon>
        <taxon>Bacillati</taxon>
        <taxon>Actinomycetota</taxon>
        <taxon>Actinomycetes</taxon>
        <taxon>Micromonosporales</taxon>
        <taxon>Micromonosporaceae</taxon>
    </lineage>
</organism>
<keyword evidence="2" id="KW-0732">Signal</keyword>
<dbReference type="Gene3D" id="2.60.40.10">
    <property type="entry name" value="Immunoglobulins"/>
    <property type="match status" value="1"/>
</dbReference>
<name>A0A6F8XZS1_9ACTN</name>
<feature type="chain" id="PRO_5026242071" description="Bacterial Ig-like domain-containing protein" evidence="2">
    <location>
        <begin position="33"/>
        <end position="405"/>
    </location>
</feature>
<dbReference type="KEGG" id="pfla:Pflav_056280"/>
<feature type="compositionally biased region" description="Polar residues" evidence="1">
    <location>
        <begin position="237"/>
        <end position="248"/>
    </location>
</feature>
<dbReference type="Pfam" id="PF16640">
    <property type="entry name" value="Big_3_5"/>
    <property type="match status" value="1"/>
</dbReference>
<gene>
    <name evidence="4" type="ORF">Pflav_056280</name>
</gene>
<proteinExistence type="predicted"/>
<protein>
    <recommendedName>
        <fullName evidence="3">Bacterial Ig-like domain-containing protein</fullName>
    </recommendedName>
</protein>
<reference evidence="4 5" key="1">
    <citation type="submission" date="2020-03" db="EMBL/GenBank/DDBJ databases">
        <title>Whole genome shotgun sequence of Phytohabitans flavus NBRC 107702.</title>
        <authorList>
            <person name="Komaki H."/>
            <person name="Tamura T."/>
        </authorList>
    </citation>
    <scope>NUCLEOTIDE SEQUENCE [LARGE SCALE GENOMIC DNA]</scope>
    <source>
        <strain evidence="4 5">NBRC 107702</strain>
    </source>
</reference>
<dbReference type="AlphaFoldDB" id="A0A6F8XZS1"/>
<dbReference type="InterPro" id="IPR013783">
    <property type="entry name" value="Ig-like_fold"/>
</dbReference>
<keyword evidence="5" id="KW-1185">Reference proteome</keyword>
<evidence type="ECO:0000256" key="2">
    <source>
        <dbReference type="SAM" id="SignalP"/>
    </source>
</evidence>